<feature type="signal peptide" evidence="1">
    <location>
        <begin position="1"/>
        <end position="22"/>
    </location>
</feature>
<evidence type="ECO:0008006" key="4">
    <source>
        <dbReference type="Google" id="ProtNLM"/>
    </source>
</evidence>
<reference evidence="2" key="1">
    <citation type="journal article" date="2021" name="Genome Biol. Evol.">
        <title>A High-Quality Reference Genome for a Parasitic Bivalve with Doubly Uniparental Inheritance (Bivalvia: Unionida).</title>
        <authorList>
            <person name="Smith C.H."/>
        </authorList>
    </citation>
    <scope>NUCLEOTIDE SEQUENCE</scope>
    <source>
        <strain evidence="2">CHS0354</strain>
    </source>
</reference>
<accession>A0AAE0S5K7</accession>
<dbReference type="AlphaFoldDB" id="A0AAE0S5K7"/>
<keyword evidence="3" id="KW-1185">Reference proteome</keyword>
<name>A0AAE0S5K7_9BIVA</name>
<reference evidence="2" key="3">
    <citation type="submission" date="2023-05" db="EMBL/GenBank/DDBJ databases">
        <authorList>
            <person name="Smith C.H."/>
        </authorList>
    </citation>
    <scope>NUCLEOTIDE SEQUENCE</scope>
    <source>
        <strain evidence="2">CHS0354</strain>
        <tissue evidence="2">Mantle</tissue>
    </source>
</reference>
<evidence type="ECO:0000256" key="1">
    <source>
        <dbReference type="SAM" id="SignalP"/>
    </source>
</evidence>
<evidence type="ECO:0000313" key="3">
    <source>
        <dbReference type="Proteomes" id="UP001195483"/>
    </source>
</evidence>
<organism evidence="2 3">
    <name type="scientific">Potamilus streckersoni</name>
    <dbReference type="NCBI Taxonomy" id="2493646"/>
    <lineage>
        <taxon>Eukaryota</taxon>
        <taxon>Metazoa</taxon>
        <taxon>Spiralia</taxon>
        <taxon>Lophotrochozoa</taxon>
        <taxon>Mollusca</taxon>
        <taxon>Bivalvia</taxon>
        <taxon>Autobranchia</taxon>
        <taxon>Heteroconchia</taxon>
        <taxon>Palaeoheterodonta</taxon>
        <taxon>Unionida</taxon>
        <taxon>Unionoidea</taxon>
        <taxon>Unionidae</taxon>
        <taxon>Ambleminae</taxon>
        <taxon>Lampsilini</taxon>
        <taxon>Potamilus</taxon>
    </lineage>
</organism>
<feature type="chain" id="PRO_5042049643" description="DUF19 domain-containing protein" evidence="1">
    <location>
        <begin position="23"/>
        <end position="396"/>
    </location>
</feature>
<comment type="caution">
    <text evidence="2">The sequence shown here is derived from an EMBL/GenBank/DDBJ whole genome shotgun (WGS) entry which is preliminary data.</text>
</comment>
<keyword evidence="1" id="KW-0732">Signal</keyword>
<reference evidence="2" key="2">
    <citation type="journal article" date="2021" name="Genome Biol. Evol.">
        <title>Developing a high-quality reference genome for a parasitic bivalve with doubly uniparental inheritance (Bivalvia: Unionida).</title>
        <authorList>
            <person name="Smith C.H."/>
        </authorList>
    </citation>
    <scope>NUCLEOTIDE SEQUENCE</scope>
    <source>
        <strain evidence="2">CHS0354</strain>
        <tissue evidence="2">Mantle</tissue>
    </source>
</reference>
<proteinExistence type="predicted"/>
<gene>
    <name evidence="2" type="ORF">CHS0354_004551</name>
</gene>
<protein>
    <recommendedName>
        <fullName evidence="4">DUF19 domain-containing protein</fullName>
    </recommendedName>
</protein>
<evidence type="ECO:0000313" key="2">
    <source>
        <dbReference type="EMBL" id="KAK3585633.1"/>
    </source>
</evidence>
<dbReference type="EMBL" id="JAEAOA010000333">
    <property type="protein sequence ID" value="KAK3585633.1"/>
    <property type="molecule type" value="Genomic_DNA"/>
</dbReference>
<sequence>MIWLHLTYVFLILLGTMDDAQAVTCDTEYLKGAKDCMVPFDEAVLNIVTTSGFSTSITTKFLFMKVFCARPEYLQALICVTNAMRVCGKEFEVDQWIQSMLSKYDESIINQMCGDLPALEENLSCLNSLQNSTTLERCVKPTEYSIEVDTEQSCRSTFASAVCALTEVEISCPVVSSAYRSALQLSPSRYCRIDSCTLQYGVCGGMFHNNMPLNAISVRPGDLIAYTYAIQYICGSGKSNIECMINGARCQGFRDVMTIPQIFGIELDPVSYLVKYGCKDINHLLSNMTCFIEQLRTSSFRTCYLQMLYTVGSVPEKQYEIVSCDIFKGTAGCINSIVPMKCGQEVADYFIKWSPAVFRLAEGCGFWKVSSASSMEKITTLMLIQLSIAFNFLLQN</sequence>
<dbReference type="Proteomes" id="UP001195483">
    <property type="component" value="Unassembled WGS sequence"/>
</dbReference>